<proteinExistence type="predicted"/>
<protein>
    <submittedName>
        <fullName evidence="1">Uncharacterized protein</fullName>
    </submittedName>
</protein>
<gene>
    <name evidence="1" type="ORF">EJB05_45057</name>
</gene>
<feature type="non-terminal residue" evidence="1">
    <location>
        <position position="60"/>
    </location>
</feature>
<dbReference type="Proteomes" id="UP000324897">
    <property type="component" value="Chromosome 3"/>
</dbReference>
<reference evidence="1 2" key="1">
    <citation type="journal article" date="2019" name="Sci. Rep.">
        <title>A high-quality genome of Eragrostis curvula grass provides insights into Poaceae evolution and supports new strategies to enhance forage quality.</title>
        <authorList>
            <person name="Carballo J."/>
            <person name="Santos B.A.C.M."/>
            <person name="Zappacosta D."/>
            <person name="Garbus I."/>
            <person name="Selva J.P."/>
            <person name="Gallo C.A."/>
            <person name="Diaz A."/>
            <person name="Albertini E."/>
            <person name="Caccamo M."/>
            <person name="Echenique V."/>
        </authorList>
    </citation>
    <scope>NUCLEOTIDE SEQUENCE [LARGE SCALE GENOMIC DNA]</scope>
    <source>
        <strain evidence="2">cv. Victoria</strain>
        <tissue evidence="1">Leaf</tissue>
    </source>
</reference>
<sequence>MCLTCSFRWWPCPCSSAPMSSPMAVRSSHPFQLTHACAARTHTRMAPACLVKMTSTQTPH</sequence>
<comment type="caution">
    <text evidence="1">The sequence shown here is derived from an EMBL/GenBank/DDBJ whole genome shotgun (WGS) entry which is preliminary data.</text>
</comment>
<organism evidence="1 2">
    <name type="scientific">Eragrostis curvula</name>
    <name type="common">weeping love grass</name>
    <dbReference type="NCBI Taxonomy" id="38414"/>
    <lineage>
        <taxon>Eukaryota</taxon>
        <taxon>Viridiplantae</taxon>
        <taxon>Streptophyta</taxon>
        <taxon>Embryophyta</taxon>
        <taxon>Tracheophyta</taxon>
        <taxon>Spermatophyta</taxon>
        <taxon>Magnoliopsida</taxon>
        <taxon>Liliopsida</taxon>
        <taxon>Poales</taxon>
        <taxon>Poaceae</taxon>
        <taxon>PACMAD clade</taxon>
        <taxon>Chloridoideae</taxon>
        <taxon>Eragrostideae</taxon>
        <taxon>Eragrostidinae</taxon>
        <taxon>Eragrostis</taxon>
    </lineage>
</organism>
<evidence type="ECO:0000313" key="2">
    <source>
        <dbReference type="Proteomes" id="UP000324897"/>
    </source>
</evidence>
<accession>A0A5J9TJA2</accession>
<name>A0A5J9TJA2_9POAL</name>
<dbReference type="Gramene" id="TVU11469">
    <property type="protein sequence ID" value="TVU11469"/>
    <property type="gene ID" value="EJB05_45057"/>
</dbReference>
<evidence type="ECO:0000313" key="1">
    <source>
        <dbReference type="EMBL" id="TVU11469.1"/>
    </source>
</evidence>
<dbReference type="EMBL" id="RWGY01000039">
    <property type="protein sequence ID" value="TVU11469.1"/>
    <property type="molecule type" value="Genomic_DNA"/>
</dbReference>
<dbReference type="AlphaFoldDB" id="A0A5J9TJA2"/>
<keyword evidence="2" id="KW-1185">Reference proteome</keyword>